<evidence type="ECO:0000256" key="4">
    <source>
        <dbReference type="PROSITE-ProRule" id="PRU00134"/>
    </source>
</evidence>
<keyword evidence="7" id="KW-1185">Reference proteome</keyword>
<organism evidence="6 7">
    <name type="scientific">Schizophyllum amplum</name>
    <dbReference type="NCBI Taxonomy" id="97359"/>
    <lineage>
        <taxon>Eukaryota</taxon>
        <taxon>Fungi</taxon>
        <taxon>Dikarya</taxon>
        <taxon>Basidiomycota</taxon>
        <taxon>Agaricomycotina</taxon>
        <taxon>Agaricomycetes</taxon>
        <taxon>Agaricomycetidae</taxon>
        <taxon>Agaricales</taxon>
        <taxon>Schizophyllaceae</taxon>
        <taxon>Schizophyllum</taxon>
    </lineage>
</organism>
<dbReference type="SUPFAM" id="SSF144232">
    <property type="entry name" value="HIT/MYND zinc finger-like"/>
    <property type="match status" value="1"/>
</dbReference>
<dbReference type="Proteomes" id="UP000320762">
    <property type="component" value="Unassembled WGS sequence"/>
</dbReference>
<dbReference type="AlphaFoldDB" id="A0A550C218"/>
<dbReference type="OrthoDB" id="432970at2759"/>
<dbReference type="GO" id="GO:0008270">
    <property type="term" value="F:zinc ion binding"/>
    <property type="evidence" value="ECO:0007669"/>
    <property type="project" value="UniProtKB-KW"/>
</dbReference>
<keyword evidence="3" id="KW-0862">Zinc</keyword>
<evidence type="ECO:0000256" key="2">
    <source>
        <dbReference type="ARBA" id="ARBA00022771"/>
    </source>
</evidence>
<evidence type="ECO:0000313" key="6">
    <source>
        <dbReference type="EMBL" id="TRM58844.1"/>
    </source>
</evidence>
<feature type="domain" description="MYND-type" evidence="5">
    <location>
        <begin position="438"/>
        <end position="479"/>
    </location>
</feature>
<protein>
    <recommendedName>
        <fullName evidence="5">MYND-type domain-containing protein</fullName>
    </recommendedName>
</protein>
<gene>
    <name evidence="6" type="ORF">BD626DRAFT_176290</name>
</gene>
<dbReference type="Gene3D" id="6.10.140.2220">
    <property type="match status" value="1"/>
</dbReference>
<evidence type="ECO:0000256" key="3">
    <source>
        <dbReference type="ARBA" id="ARBA00022833"/>
    </source>
</evidence>
<dbReference type="InterPro" id="IPR002893">
    <property type="entry name" value="Znf_MYND"/>
</dbReference>
<reference evidence="6 7" key="1">
    <citation type="journal article" date="2019" name="New Phytol.">
        <title>Comparative genomics reveals unique wood-decay strategies and fruiting body development in the Schizophyllaceae.</title>
        <authorList>
            <person name="Almasi E."/>
            <person name="Sahu N."/>
            <person name="Krizsan K."/>
            <person name="Balint B."/>
            <person name="Kovacs G.M."/>
            <person name="Kiss B."/>
            <person name="Cseklye J."/>
            <person name="Drula E."/>
            <person name="Henrissat B."/>
            <person name="Nagy I."/>
            <person name="Chovatia M."/>
            <person name="Adam C."/>
            <person name="LaButti K."/>
            <person name="Lipzen A."/>
            <person name="Riley R."/>
            <person name="Grigoriev I.V."/>
            <person name="Nagy L.G."/>
        </authorList>
    </citation>
    <scope>NUCLEOTIDE SEQUENCE [LARGE SCALE GENOMIC DNA]</scope>
    <source>
        <strain evidence="6 7">NL-1724</strain>
    </source>
</reference>
<comment type="caution">
    <text evidence="6">The sequence shown here is derived from an EMBL/GenBank/DDBJ whole genome shotgun (WGS) entry which is preliminary data.</text>
</comment>
<proteinExistence type="predicted"/>
<name>A0A550C218_9AGAR</name>
<keyword evidence="2 4" id="KW-0863">Zinc-finger</keyword>
<dbReference type="PROSITE" id="PS50865">
    <property type="entry name" value="ZF_MYND_2"/>
    <property type="match status" value="1"/>
</dbReference>
<keyword evidence="1" id="KW-0479">Metal-binding</keyword>
<accession>A0A550C218</accession>
<evidence type="ECO:0000313" key="7">
    <source>
        <dbReference type="Proteomes" id="UP000320762"/>
    </source>
</evidence>
<dbReference type="EMBL" id="VDMD01000032">
    <property type="protein sequence ID" value="TRM58844.1"/>
    <property type="molecule type" value="Genomic_DNA"/>
</dbReference>
<sequence length="613" mass="68897">MWTPYKNSGSEASPFERERNEMITIRDLARQLVDDLPLPVGKTLELVLRDIIALLDRPDRIAFSSLISGAQPGELLYDPNILGTILFSLSVFYNVSTAAKEPPLEPILPRMRALWPHIAKWATVLHPTQAVLLDLPGQGNVGKRDTGRDISAITQAYSIISQSDSVYVKPFLHAHREVVGQALELWLYFPRYIPASDPDATASVYDATLTVMLFYNMLVQPLSHPTADERALFIDELWRVTKGRRHALFRAIAPQNEFLLTLAPNPVVGSEVWTNQFGLLGMLVGVPDFLPSRIPQKAITSTIDAAKFWIKDRTMYDAAVGALKFVSALCCDASRDNRALVRAIDAGVLEPLHDLGCLNEAYDRELTFLVRTICAAQTQARVVRAVLRRYPKLPLLDLRFQPQRPMLAPPTWKDIILTQVRYQDVYLKNHKGRDWRRIMSCAATQGPHDKLHRVCPCAGVFYCSGSCQRLHWRIHRLACMADTGPLGFEGALSLSDALFIFAVLNAHLRERRSEIGTQLMRLLQRSQQQQQSVRMLAVLFDLSDVVPSGANFTTITTPHPRHEVYVPKESVMDEQVALSGNRGGFVIIQAMVRAGAMVRRFTMPFSCDLSFFL</sequence>
<evidence type="ECO:0000259" key="5">
    <source>
        <dbReference type="PROSITE" id="PS50865"/>
    </source>
</evidence>
<dbReference type="Pfam" id="PF01753">
    <property type="entry name" value="zf-MYND"/>
    <property type="match status" value="1"/>
</dbReference>
<evidence type="ECO:0000256" key="1">
    <source>
        <dbReference type="ARBA" id="ARBA00022723"/>
    </source>
</evidence>